<dbReference type="EMBL" id="FOTW01000007">
    <property type="protein sequence ID" value="SFL76954.1"/>
    <property type="molecule type" value="Genomic_DNA"/>
</dbReference>
<gene>
    <name evidence="1" type="ORF">SAMN02982985_01450</name>
</gene>
<organism evidence="1 2">
    <name type="scientific">Rugamonas rubra</name>
    <dbReference type="NCBI Taxonomy" id="758825"/>
    <lineage>
        <taxon>Bacteria</taxon>
        <taxon>Pseudomonadati</taxon>
        <taxon>Pseudomonadota</taxon>
        <taxon>Betaproteobacteria</taxon>
        <taxon>Burkholderiales</taxon>
        <taxon>Oxalobacteraceae</taxon>
        <taxon>Telluria group</taxon>
        <taxon>Rugamonas</taxon>
    </lineage>
</organism>
<protein>
    <recommendedName>
        <fullName evidence="3">BrnA antitoxin of type II toxin-antitoxin system</fullName>
    </recommendedName>
</protein>
<dbReference type="Proteomes" id="UP000199470">
    <property type="component" value="Unassembled WGS sequence"/>
</dbReference>
<dbReference type="OrthoDB" id="332164at2"/>
<dbReference type="RefSeq" id="WP_093385665.1">
    <property type="nucleotide sequence ID" value="NZ_FOTW01000007.1"/>
</dbReference>
<dbReference type="STRING" id="758825.SAMN02982985_01450"/>
<evidence type="ECO:0000313" key="2">
    <source>
        <dbReference type="Proteomes" id="UP000199470"/>
    </source>
</evidence>
<dbReference type="AlphaFoldDB" id="A0A1I4KDV9"/>
<keyword evidence="2" id="KW-1185">Reference proteome</keyword>
<reference evidence="1 2" key="1">
    <citation type="submission" date="2016-10" db="EMBL/GenBank/DDBJ databases">
        <authorList>
            <person name="de Groot N.N."/>
        </authorList>
    </citation>
    <scope>NUCLEOTIDE SEQUENCE [LARGE SCALE GENOMIC DNA]</scope>
    <source>
        <strain evidence="1 2">ATCC 43154</strain>
    </source>
</reference>
<evidence type="ECO:0000313" key="1">
    <source>
        <dbReference type="EMBL" id="SFL76954.1"/>
    </source>
</evidence>
<accession>A0A1I4KDV9</accession>
<sequence>MNARIKYTDEPIEARVIADFLPPPDQLIFREETVKVTLTLSKKSVDFFKSEAAKNHSQYQRMLRALIDHYVASYDVPPSPSSKRLPPKR</sequence>
<name>A0A1I4KDV9_9BURK</name>
<evidence type="ECO:0008006" key="3">
    <source>
        <dbReference type="Google" id="ProtNLM"/>
    </source>
</evidence>
<proteinExistence type="predicted"/>